<dbReference type="InterPro" id="IPR028082">
    <property type="entry name" value="Peripla_BP_I"/>
</dbReference>
<evidence type="ECO:0000256" key="1">
    <source>
        <dbReference type="ARBA" id="ARBA00004196"/>
    </source>
</evidence>
<comment type="subunit">
    <text evidence="5">The ABC transporter complex is composed of one ATP-binding protein (MglA), two transmembrane proteins (MglC) and a solute-binding protein (MglB).</text>
</comment>
<dbReference type="GO" id="GO:0030246">
    <property type="term" value="F:carbohydrate binding"/>
    <property type="evidence" value="ECO:0007669"/>
    <property type="project" value="InterPro"/>
</dbReference>
<dbReference type="EMBL" id="MZGT01000023">
    <property type="protein sequence ID" value="OPJ62504.1"/>
    <property type="molecule type" value="Genomic_DNA"/>
</dbReference>
<dbReference type="GO" id="GO:0030313">
    <property type="term" value="C:cell envelope"/>
    <property type="evidence" value="ECO:0007669"/>
    <property type="project" value="UniProtKB-SubCell"/>
</dbReference>
<proteinExistence type="inferred from homology"/>
<dbReference type="AlphaFoldDB" id="A0A1V4IRS9"/>
<dbReference type="OrthoDB" id="1924898at2"/>
<comment type="similarity">
    <text evidence="2">Belongs to the bacterial solute-binding protein 2 family.</text>
</comment>
<dbReference type="InterPro" id="IPR025997">
    <property type="entry name" value="SBP_2_dom"/>
</dbReference>
<name>A0A1V4IRS9_9CLOT</name>
<dbReference type="RefSeq" id="WP_079439576.1">
    <property type="nucleotide sequence ID" value="NZ_MZGT01000023.1"/>
</dbReference>
<dbReference type="Pfam" id="PF13407">
    <property type="entry name" value="Peripla_BP_4"/>
    <property type="match status" value="1"/>
</dbReference>
<feature type="domain" description="Periplasmic binding protein" evidence="7">
    <location>
        <begin position="44"/>
        <end position="324"/>
    </location>
</feature>
<dbReference type="InterPro" id="IPR044085">
    <property type="entry name" value="MglB-like_PBP1"/>
</dbReference>
<keyword evidence="4" id="KW-0732">Signal</keyword>
<evidence type="ECO:0000313" key="8">
    <source>
        <dbReference type="EMBL" id="OPJ62504.1"/>
    </source>
</evidence>
<gene>
    <name evidence="8" type="primary">mglB_10</name>
    <name evidence="8" type="ORF">CLCHR_20180</name>
</gene>
<evidence type="ECO:0000256" key="3">
    <source>
        <dbReference type="ARBA" id="ARBA00022723"/>
    </source>
</evidence>
<dbReference type="STRING" id="225345.CLCHR_20180"/>
<comment type="subcellular location">
    <subcellularLocation>
        <location evidence="1">Cell envelope</location>
    </subcellularLocation>
</comment>
<evidence type="ECO:0000313" key="9">
    <source>
        <dbReference type="Proteomes" id="UP000191056"/>
    </source>
</evidence>
<evidence type="ECO:0000256" key="4">
    <source>
        <dbReference type="ARBA" id="ARBA00022729"/>
    </source>
</evidence>
<organism evidence="8 9">
    <name type="scientific">Clostridium chromiireducens</name>
    <dbReference type="NCBI Taxonomy" id="225345"/>
    <lineage>
        <taxon>Bacteria</taxon>
        <taxon>Bacillati</taxon>
        <taxon>Bacillota</taxon>
        <taxon>Clostridia</taxon>
        <taxon>Eubacteriales</taxon>
        <taxon>Clostridiaceae</taxon>
        <taxon>Clostridium</taxon>
    </lineage>
</organism>
<dbReference type="GO" id="GO:0046872">
    <property type="term" value="F:metal ion binding"/>
    <property type="evidence" value="ECO:0007669"/>
    <property type="project" value="UniProtKB-KW"/>
</dbReference>
<keyword evidence="9" id="KW-1185">Reference proteome</keyword>
<evidence type="ECO:0000256" key="5">
    <source>
        <dbReference type="ARBA" id="ARBA00034323"/>
    </source>
</evidence>
<accession>A0A1V4IRS9</accession>
<dbReference type="Proteomes" id="UP000191056">
    <property type="component" value="Unassembled WGS sequence"/>
</dbReference>
<evidence type="ECO:0000256" key="6">
    <source>
        <dbReference type="ARBA" id="ARBA00034344"/>
    </source>
</evidence>
<reference evidence="8 9" key="1">
    <citation type="submission" date="2017-03" db="EMBL/GenBank/DDBJ databases">
        <title>Genome sequence of Clostridium chromiireducens DSM 23318.</title>
        <authorList>
            <person name="Poehlein A."/>
            <person name="Daniel R."/>
        </authorList>
    </citation>
    <scope>NUCLEOTIDE SEQUENCE [LARGE SCALE GENOMIC DNA]</scope>
    <source>
        <strain evidence="8 9">DSM 23318</strain>
    </source>
</reference>
<evidence type="ECO:0000256" key="2">
    <source>
        <dbReference type="ARBA" id="ARBA00007639"/>
    </source>
</evidence>
<evidence type="ECO:0000259" key="7">
    <source>
        <dbReference type="Pfam" id="PF13407"/>
    </source>
</evidence>
<dbReference type="SUPFAM" id="SSF53822">
    <property type="entry name" value="Periplasmic binding protein-like I"/>
    <property type="match status" value="1"/>
</dbReference>
<keyword evidence="3" id="KW-0479">Metal-binding</keyword>
<dbReference type="PANTHER" id="PTHR46847">
    <property type="entry name" value="D-ALLOSE-BINDING PERIPLASMIC PROTEIN-RELATED"/>
    <property type="match status" value="1"/>
</dbReference>
<dbReference type="PANTHER" id="PTHR46847:SF1">
    <property type="entry name" value="D-ALLOSE-BINDING PERIPLASMIC PROTEIN-RELATED"/>
    <property type="match status" value="1"/>
</dbReference>
<protein>
    <recommendedName>
        <fullName evidence="6">D-galactose/methyl-galactoside binding periplasmic protein MglB</fullName>
    </recommendedName>
</protein>
<comment type="caution">
    <text evidence="8">The sequence shown here is derived from an EMBL/GenBank/DDBJ whole genome shotgun (WGS) entry which is preliminary data.</text>
</comment>
<sequence>MKTFKKLISFLLFTIVTTILTTNFINNVYATSILNNDYRKIANIAILLRSFDDPFEIQLKENLEDIQLKNKDKMTFTFYDGKNNSALQTETLSSLVNHNIDLFIIIPANPSEDLVKDIIIGIKQKNIPLILIGISPQIVSSVYKDYNKVAFFSENTGEISSIQGEILINLWNTNRSILDKNNDNIMQYVLLQGKSNNPVAIERTNNVITTINNSGIKTEQLALVNADWSQDIAKTSIENLFLRYGTRIEAIISNNDAMAIGAIEALQKYGYNKGDKTKNIAVVGIDGLPEAKDLINKGLMTGTVIQDVNFLANALYTIGMNLINKLSPIENTNFKLLEGEIITPQLYQEYIKK</sequence>
<dbReference type="CDD" id="cd01539">
    <property type="entry name" value="PBP1_GGBP"/>
    <property type="match status" value="1"/>
</dbReference>
<dbReference type="Gene3D" id="3.40.50.2300">
    <property type="match status" value="2"/>
</dbReference>